<feature type="transmembrane region" description="Helical" evidence="2">
    <location>
        <begin position="87"/>
        <end position="104"/>
    </location>
</feature>
<gene>
    <name evidence="3" type="ORF">ACFPK1_28050</name>
</gene>
<proteinExistence type="predicted"/>
<name>A0ABV9ZPH1_9PSEU</name>
<feature type="region of interest" description="Disordered" evidence="1">
    <location>
        <begin position="135"/>
        <end position="171"/>
    </location>
</feature>
<dbReference type="Proteomes" id="UP001596175">
    <property type="component" value="Unassembled WGS sequence"/>
</dbReference>
<evidence type="ECO:0000313" key="3">
    <source>
        <dbReference type="EMBL" id="MFC5142112.1"/>
    </source>
</evidence>
<feature type="transmembrane region" description="Helical" evidence="2">
    <location>
        <begin position="25"/>
        <end position="42"/>
    </location>
</feature>
<feature type="transmembrane region" description="Helical" evidence="2">
    <location>
        <begin position="49"/>
        <end position="67"/>
    </location>
</feature>
<protein>
    <submittedName>
        <fullName evidence="3">Uncharacterized protein</fullName>
    </submittedName>
</protein>
<evidence type="ECO:0000313" key="4">
    <source>
        <dbReference type="Proteomes" id="UP001596175"/>
    </source>
</evidence>
<keyword evidence="2" id="KW-0812">Transmembrane</keyword>
<accession>A0ABV9ZPH1</accession>
<keyword evidence="2" id="KW-1133">Transmembrane helix</keyword>
<dbReference type="RefSeq" id="WP_378024245.1">
    <property type="nucleotide sequence ID" value="NZ_JBHSKG010000021.1"/>
</dbReference>
<keyword evidence="2" id="KW-0472">Membrane</keyword>
<comment type="caution">
    <text evidence="3">The sequence shown here is derived from an EMBL/GenBank/DDBJ whole genome shotgun (WGS) entry which is preliminary data.</text>
</comment>
<feature type="compositionally biased region" description="Pro residues" evidence="1">
    <location>
        <begin position="162"/>
        <end position="171"/>
    </location>
</feature>
<reference evidence="4" key="1">
    <citation type="journal article" date="2019" name="Int. J. Syst. Evol. Microbiol.">
        <title>The Global Catalogue of Microorganisms (GCM) 10K type strain sequencing project: providing services to taxonomists for standard genome sequencing and annotation.</title>
        <authorList>
            <consortium name="The Broad Institute Genomics Platform"/>
            <consortium name="The Broad Institute Genome Sequencing Center for Infectious Disease"/>
            <person name="Wu L."/>
            <person name="Ma J."/>
        </authorList>
    </citation>
    <scope>NUCLEOTIDE SEQUENCE [LARGE SCALE GENOMIC DNA]</scope>
    <source>
        <strain evidence="4">XZYJ18</strain>
    </source>
</reference>
<organism evidence="3 4">
    <name type="scientific">Actinomycetospora rhizophila</name>
    <dbReference type="NCBI Taxonomy" id="1416876"/>
    <lineage>
        <taxon>Bacteria</taxon>
        <taxon>Bacillati</taxon>
        <taxon>Actinomycetota</taxon>
        <taxon>Actinomycetes</taxon>
        <taxon>Pseudonocardiales</taxon>
        <taxon>Pseudonocardiaceae</taxon>
        <taxon>Actinomycetospora</taxon>
    </lineage>
</organism>
<evidence type="ECO:0000256" key="1">
    <source>
        <dbReference type="SAM" id="MobiDB-lite"/>
    </source>
</evidence>
<dbReference type="EMBL" id="JBHSKG010000021">
    <property type="protein sequence ID" value="MFC5142112.1"/>
    <property type="molecule type" value="Genomic_DNA"/>
</dbReference>
<keyword evidence="4" id="KW-1185">Reference proteome</keyword>
<feature type="transmembrane region" description="Helical" evidence="2">
    <location>
        <begin position="109"/>
        <end position="129"/>
    </location>
</feature>
<evidence type="ECO:0000256" key="2">
    <source>
        <dbReference type="SAM" id="Phobius"/>
    </source>
</evidence>
<sequence>MTSSLAVVAVAGAFDLLAEERPENTLSLVLVAAAVGALRWLLRGRLRGMFFLVNIAMIVQPVAHGMGKVTRATAEMLPHDHVVPDELSGIALQLAVALLVVVVAGSEPIVAFVASTVLAVAAGVARLPVAETNRPASVPAGPEQARAPAVGDGLTRCRPRRGPPYPVGLTA</sequence>